<dbReference type="GO" id="GO:0006676">
    <property type="term" value="P:mannosyl diphosphorylinositol ceramide metabolic process"/>
    <property type="evidence" value="ECO:0007669"/>
    <property type="project" value="EnsemblFungi"/>
</dbReference>
<evidence type="ECO:0000259" key="6">
    <source>
        <dbReference type="Pfam" id="PF14378"/>
    </source>
</evidence>
<dbReference type="PANTHER" id="PTHR31310">
    <property type="match status" value="1"/>
</dbReference>
<dbReference type="OrthoDB" id="5784at2759"/>
<accession>A0A1G4INP7</accession>
<comment type="subcellular location">
    <subcellularLocation>
        <location evidence="1">Membrane</location>
        <topology evidence="1">Multi-pass membrane protein</topology>
    </subcellularLocation>
</comment>
<feature type="transmembrane region" description="Helical" evidence="5">
    <location>
        <begin position="193"/>
        <end position="216"/>
    </location>
</feature>
<evidence type="ECO:0000313" key="7">
    <source>
        <dbReference type="EMBL" id="SCU78288.1"/>
    </source>
</evidence>
<keyword evidence="4 5" id="KW-0472">Membrane</keyword>
<proteinExistence type="predicted"/>
<reference evidence="7 8" key="1">
    <citation type="submission" date="2016-03" db="EMBL/GenBank/DDBJ databases">
        <authorList>
            <person name="Devillers H."/>
        </authorList>
    </citation>
    <scope>NUCLEOTIDE SEQUENCE [LARGE SCALE GENOMIC DNA]</scope>
    <source>
        <strain evidence="7">CBS 10888</strain>
    </source>
</reference>
<dbReference type="Proteomes" id="UP000190274">
    <property type="component" value="Chromosome A"/>
</dbReference>
<dbReference type="GO" id="GO:0070916">
    <property type="term" value="C:inositol phosphoceramide synthase complex"/>
    <property type="evidence" value="ECO:0007669"/>
    <property type="project" value="TreeGrafter"/>
</dbReference>
<dbReference type="GO" id="GO:0016772">
    <property type="term" value="F:transferase activity, transferring phosphorus-containing groups"/>
    <property type="evidence" value="ECO:0007669"/>
    <property type="project" value="EnsemblFungi"/>
</dbReference>
<keyword evidence="3 5" id="KW-1133">Transmembrane helix</keyword>
<dbReference type="CDD" id="cd03386">
    <property type="entry name" value="PAP2_Aur1_like"/>
    <property type="match status" value="1"/>
</dbReference>
<evidence type="ECO:0000256" key="3">
    <source>
        <dbReference type="ARBA" id="ARBA00022989"/>
    </source>
</evidence>
<evidence type="ECO:0000256" key="2">
    <source>
        <dbReference type="ARBA" id="ARBA00022692"/>
    </source>
</evidence>
<name>A0A1G4INP7_9SACH</name>
<dbReference type="EMBL" id="LT598460">
    <property type="protein sequence ID" value="SCU78288.1"/>
    <property type="molecule type" value="Genomic_DNA"/>
</dbReference>
<feature type="transmembrane region" description="Helical" evidence="5">
    <location>
        <begin position="394"/>
        <end position="418"/>
    </location>
</feature>
<keyword evidence="8" id="KW-1185">Reference proteome</keyword>
<sequence length="493" mass="55829">MAETVVSFYSLRSLASLPVQFIVRVYRGGLNTRNIPSLVANFALNFFPVFIWLCIFKNAGAIPVDWRPTIHSKAAFLADCFMFGDFTHDLESQYGERARLPTQLSWFTSALFIVVVCTILPLSLWYYLYYRQRCENNVVDPHAKFFHPTVQFSPTNRRVLLPFLFFTFTTVGLNFTHLFAGQDESNFTKTKDIFAWVSYVLLHLLAPIFTAVYLYVFHPPGTLKAFSIAMGMQNIAGVFTHLLLPTAPPWFIHMYGVNDSKHVSYDQPGYAAGLTRVDSHLGTHLNSKGFHKSPIVFGAVPSLHSAMAVQCFLFLITRATSTKAKSETLANSVANDSDLVPIPDLQPKDSADNFIELESLSDLTSSSANSINGGPKPSAQFGTPVPPAALKSKWLFVFHHALLPRILGTFFPLLQWWSTMYLDHHFRFDLFVGMCYAVTSFLLVNFYYLQPKVLKRWCDLRMGAVADDRNEAKTMGMRVFKDTNVEWFFDPFA</sequence>
<dbReference type="Pfam" id="PF14378">
    <property type="entry name" value="PAP2_3"/>
    <property type="match status" value="1"/>
</dbReference>
<dbReference type="InterPro" id="IPR026841">
    <property type="entry name" value="Aur1/Ipt1"/>
</dbReference>
<protein>
    <submittedName>
        <fullName evidence="7">LADA_0A04874g1_1</fullName>
    </submittedName>
</protein>
<gene>
    <name evidence="7" type="ORF">LADA_0A04874G</name>
</gene>
<dbReference type="GO" id="GO:0010507">
    <property type="term" value="P:negative regulation of autophagy"/>
    <property type="evidence" value="ECO:0007669"/>
    <property type="project" value="EnsemblFungi"/>
</dbReference>
<evidence type="ECO:0000256" key="1">
    <source>
        <dbReference type="ARBA" id="ARBA00004141"/>
    </source>
</evidence>
<evidence type="ECO:0000256" key="5">
    <source>
        <dbReference type="SAM" id="Phobius"/>
    </source>
</evidence>
<dbReference type="GO" id="GO:0016020">
    <property type="term" value="C:membrane"/>
    <property type="evidence" value="ECO:0007669"/>
    <property type="project" value="UniProtKB-SubCell"/>
</dbReference>
<dbReference type="AlphaFoldDB" id="A0A1G4INP7"/>
<feature type="transmembrane region" description="Helical" evidence="5">
    <location>
        <begin position="159"/>
        <end position="181"/>
    </location>
</feature>
<evidence type="ECO:0000256" key="4">
    <source>
        <dbReference type="ARBA" id="ARBA00023136"/>
    </source>
</evidence>
<feature type="transmembrane region" description="Helical" evidence="5">
    <location>
        <begin position="430"/>
        <end position="449"/>
    </location>
</feature>
<dbReference type="PANTHER" id="PTHR31310:SF8">
    <property type="entry name" value="INOSITOLPHOSPHOTRANSFERASE 1"/>
    <property type="match status" value="1"/>
</dbReference>
<organism evidence="7 8">
    <name type="scientific">Lachancea dasiensis</name>
    <dbReference type="NCBI Taxonomy" id="1072105"/>
    <lineage>
        <taxon>Eukaryota</taxon>
        <taxon>Fungi</taxon>
        <taxon>Dikarya</taxon>
        <taxon>Ascomycota</taxon>
        <taxon>Saccharomycotina</taxon>
        <taxon>Saccharomycetes</taxon>
        <taxon>Saccharomycetales</taxon>
        <taxon>Saccharomycetaceae</taxon>
        <taxon>Lachancea</taxon>
    </lineage>
</organism>
<dbReference type="GO" id="GO:0030148">
    <property type="term" value="P:sphingolipid biosynthetic process"/>
    <property type="evidence" value="ECO:0007669"/>
    <property type="project" value="EnsemblFungi"/>
</dbReference>
<evidence type="ECO:0000313" key="8">
    <source>
        <dbReference type="Proteomes" id="UP000190274"/>
    </source>
</evidence>
<feature type="transmembrane region" description="Helical" evidence="5">
    <location>
        <begin position="106"/>
        <end position="128"/>
    </location>
</feature>
<feature type="transmembrane region" description="Helical" evidence="5">
    <location>
        <begin position="295"/>
        <end position="316"/>
    </location>
</feature>
<dbReference type="InterPro" id="IPR052185">
    <property type="entry name" value="IPC_Synthase-Related"/>
</dbReference>
<dbReference type="STRING" id="1266660.A0A1G4INP7"/>
<keyword evidence="2 5" id="KW-0812">Transmembrane</keyword>
<feature type="domain" description="Inositolphosphotransferase Aur1/Ipt1" evidence="6">
    <location>
        <begin position="190"/>
        <end position="318"/>
    </location>
</feature>
<feature type="transmembrane region" description="Helical" evidence="5">
    <location>
        <begin position="38"/>
        <end position="59"/>
    </location>
</feature>